<dbReference type="SUPFAM" id="SSF53335">
    <property type="entry name" value="S-adenosyl-L-methionine-dependent methyltransferases"/>
    <property type="match status" value="1"/>
</dbReference>
<gene>
    <name evidence="2" type="ORF">FC82_GL001230</name>
</gene>
<dbReference type="PATRIC" id="fig|1423733.4.peg.1298"/>
<sequence length="262" mass="28755">MGDNLGDVKLLADERVDQLYSQDIQIIQSSQVFSFSLDAVLLANFAKAPASPKGKLVDLCAGNGAVGLFMAPRTRGKIAMVELQPRLADMAQRSVVLNDLADKVTVYNQDLAIITEQIPKDSIDVVTCNPPYFSDLPDSKKNPNNYLAIARHEIATTLNTVLATTSDLLKMNGKAYFVHRPDRLVELLALMTANRLAAKRLQFVYPKAGRDANIVLVEAIKDGKATGLKILPPIMTYDDHGDHGEYSPIIHKMLYGESTTNE</sequence>
<comment type="caution">
    <text evidence="2">The sequence shown here is derived from an EMBL/GenBank/DDBJ whole genome shotgun (WGS) entry which is preliminary data.</text>
</comment>
<dbReference type="EMBL" id="AYYR01000023">
    <property type="protein sequence ID" value="KRM76544.1"/>
    <property type="molecule type" value="Genomic_DNA"/>
</dbReference>
<reference evidence="2 3" key="1">
    <citation type="journal article" date="2015" name="Genome Announc.">
        <title>Expanding the biotechnology potential of lactobacilli through comparative genomics of 213 strains and associated genera.</title>
        <authorList>
            <person name="Sun Z."/>
            <person name="Harris H.M."/>
            <person name="McCann A."/>
            <person name="Guo C."/>
            <person name="Argimon S."/>
            <person name="Zhang W."/>
            <person name="Yang X."/>
            <person name="Jeffery I.B."/>
            <person name="Cooney J.C."/>
            <person name="Kagawa T.F."/>
            <person name="Liu W."/>
            <person name="Song Y."/>
            <person name="Salvetti E."/>
            <person name="Wrobel A."/>
            <person name="Rasinkangas P."/>
            <person name="Parkhill J."/>
            <person name="Rea M.C."/>
            <person name="O'Sullivan O."/>
            <person name="Ritari J."/>
            <person name="Douillard F.P."/>
            <person name="Paul Ross R."/>
            <person name="Yang R."/>
            <person name="Briner A.E."/>
            <person name="Felis G.E."/>
            <person name="de Vos W.M."/>
            <person name="Barrangou R."/>
            <person name="Klaenhammer T.R."/>
            <person name="Caufield P.W."/>
            <person name="Cui Y."/>
            <person name="Zhang H."/>
            <person name="O'Toole P.W."/>
        </authorList>
    </citation>
    <scope>NUCLEOTIDE SEQUENCE [LARGE SCALE GENOMIC DNA]</scope>
    <source>
        <strain evidence="2 3">DSM 20515</strain>
    </source>
</reference>
<accession>A0A0R2BC83</accession>
<dbReference type="InterPro" id="IPR029063">
    <property type="entry name" value="SAM-dependent_MTases_sf"/>
</dbReference>
<protein>
    <recommendedName>
        <fullName evidence="1">Methyltransferase small domain-containing protein</fullName>
    </recommendedName>
</protein>
<dbReference type="AlphaFoldDB" id="A0A0R2BC83"/>
<dbReference type="InterPro" id="IPR007848">
    <property type="entry name" value="Small_mtfrase_dom"/>
</dbReference>
<evidence type="ECO:0000313" key="3">
    <source>
        <dbReference type="Proteomes" id="UP000051845"/>
    </source>
</evidence>
<dbReference type="GO" id="GO:0008168">
    <property type="term" value="F:methyltransferase activity"/>
    <property type="evidence" value="ECO:0007669"/>
    <property type="project" value="InterPro"/>
</dbReference>
<evidence type="ECO:0000259" key="1">
    <source>
        <dbReference type="Pfam" id="PF05175"/>
    </source>
</evidence>
<organism evidence="2 3">
    <name type="scientific">Secundilactobacillus collinoides DSM 20515 = JCM 1123</name>
    <dbReference type="NCBI Taxonomy" id="1423733"/>
    <lineage>
        <taxon>Bacteria</taxon>
        <taxon>Bacillati</taxon>
        <taxon>Bacillota</taxon>
        <taxon>Bacilli</taxon>
        <taxon>Lactobacillales</taxon>
        <taxon>Lactobacillaceae</taxon>
        <taxon>Secundilactobacillus</taxon>
    </lineage>
</organism>
<dbReference type="Proteomes" id="UP000051845">
    <property type="component" value="Unassembled WGS sequence"/>
</dbReference>
<dbReference type="CDD" id="cd02440">
    <property type="entry name" value="AdoMet_MTases"/>
    <property type="match status" value="1"/>
</dbReference>
<dbReference type="STRING" id="33960.TY91_03940"/>
<feature type="domain" description="Methyltransferase small" evidence="1">
    <location>
        <begin position="38"/>
        <end position="144"/>
    </location>
</feature>
<dbReference type="Pfam" id="PF05175">
    <property type="entry name" value="MTS"/>
    <property type="match status" value="1"/>
</dbReference>
<proteinExistence type="predicted"/>
<evidence type="ECO:0000313" key="2">
    <source>
        <dbReference type="EMBL" id="KRM76544.1"/>
    </source>
</evidence>
<dbReference type="PANTHER" id="PTHR47739:SF1">
    <property type="entry name" value="TRNA1(VAL) (ADENINE(37)-N6)-METHYLTRANSFERASE"/>
    <property type="match status" value="1"/>
</dbReference>
<name>A0A0R2BC83_SECCO</name>
<dbReference type="InterPro" id="IPR050210">
    <property type="entry name" value="tRNA_Adenine-N(6)_MTase"/>
</dbReference>
<dbReference type="Gene3D" id="3.40.50.150">
    <property type="entry name" value="Vaccinia Virus protein VP39"/>
    <property type="match status" value="1"/>
</dbReference>
<dbReference type="PANTHER" id="PTHR47739">
    <property type="entry name" value="TRNA1(VAL) (ADENINE(37)-N6)-METHYLTRANSFERASE"/>
    <property type="match status" value="1"/>
</dbReference>